<organism evidence="1 2">
    <name type="scientific">Staurois parvus</name>
    <dbReference type="NCBI Taxonomy" id="386267"/>
    <lineage>
        <taxon>Eukaryota</taxon>
        <taxon>Metazoa</taxon>
        <taxon>Chordata</taxon>
        <taxon>Craniata</taxon>
        <taxon>Vertebrata</taxon>
        <taxon>Euteleostomi</taxon>
        <taxon>Amphibia</taxon>
        <taxon>Batrachia</taxon>
        <taxon>Anura</taxon>
        <taxon>Neobatrachia</taxon>
        <taxon>Ranoidea</taxon>
        <taxon>Ranidae</taxon>
        <taxon>Staurois</taxon>
    </lineage>
</organism>
<dbReference type="EMBL" id="CATNWA010020498">
    <property type="protein sequence ID" value="CAI9618672.1"/>
    <property type="molecule type" value="Genomic_DNA"/>
</dbReference>
<protein>
    <submittedName>
        <fullName evidence="1">Uncharacterized protein</fullName>
    </submittedName>
</protein>
<gene>
    <name evidence="1" type="ORF">SPARVUS_LOCUS15710446</name>
</gene>
<name>A0ABN9HAA7_9NEOB</name>
<evidence type="ECO:0000313" key="2">
    <source>
        <dbReference type="Proteomes" id="UP001162483"/>
    </source>
</evidence>
<accession>A0ABN9HAA7</accession>
<comment type="caution">
    <text evidence="1">The sequence shown here is derived from an EMBL/GenBank/DDBJ whole genome shotgun (WGS) entry which is preliminary data.</text>
</comment>
<sequence length="43" mass="4940">MILYCRGPHELSVHPWCAHHCCISVQHHQCRLSVPINAAYQCP</sequence>
<feature type="non-terminal residue" evidence="1">
    <location>
        <position position="43"/>
    </location>
</feature>
<evidence type="ECO:0000313" key="1">
    <source>
        <dbReference type="EMBL" id="CAI9618672.1"/>
    </source>
</evidence>
<dbReference type="Proteomes" id="UP001162483">
    <property type="component" value="Unassembled WGS sequence"/>
</dbReference>
<keyword evidence="2" id="KW-1185">Reference proteome</keyword>
<reference evidence="1" key="1">
    <citation type="submission" date="2023-05" db="EMBL/GenBank/DDBJ databases">
        <authorList>
            <person name="Stuckert A."/>
        </authorList>
    </citation>
    <scope>NUCLEOTIDE SEQUENCE</scope>
</reference>
<proteinExistence type="predicted"/>